<evidence type="ECO:0000256" key="1">
    <source>
        <dbReference type="SAM" id="Phobius"/>
    </source>
</evidence>
<dbReference type="AlphaFoldDB" id="A0A2T6AI70"/>
<gene>
    <name evidence="3" type="ORF">C8P64_2043</name>
</gene>
<feature type="domain" description="YheO-like" evidence="2">
    <location>
        <begin position="124"/>
        <end position="230"/>
    </location>
</feature>
<dbReference type="EMBL" id="QBKQ01000002">
    <property type="protein sequence ID" value="PTX43515.1"/>
    <property type="molecule type" value="Genomic_DNA"/>
</dbReference>
<accession>A0A2T6AI70</accession>
<organism evidence="3 4">
    <name type="scientific">Christiangramia gaetbulicola</name>
    <dbReference type="NCBI Taxonomy" id="703340"/>
    <lineage>
        <taxon>Bacteria</taxon>
        <taxon>Pseudomonadati</taxon>
        <taxon>Bacteroidota</taxon>
        <taxon>Flavobacteriia</taxon>
        <taxon>Flavobacteriales</taxon>
        <taxon>Flavobacteriaceae</taxon>
        <taxon>Christiangramia</taxon>
    </lineage>
</organism>
<evidence type="ECO:0000313" key="3">
    <source>
        <dbReference type="EMBL" id="PTX43515.1"/>
    </source>
</evidence>
<dbReference type="PANTHER" id="PTHR35568">
    <property type="entry name" value="TRANSCRIPTIONAL REGULATOR DAUR"/>
    <property type="match status" value="1"/>
</dbReference>
<dbReference type="RefSeq" id="WP_108171937.1">
    <property type="nucleotide sequence ID" value="NZ_QBKQ01000002.1"/>
</dbReference>
<evidence type="ECO:0000259" key="2">
    <source>
        <dbReference type="Pfam" id="PF08348"/>
    </source>
</evidence>
<keyword evidence="1" id="KW-1133">Transmembrane helix</keyword>
<sequence length="279" mass="32888">MIDSPWLVNILSGLIVSLILFTFGYLIGKRREKNRLKGKNIEEYDFYPFDLDEEKRLYFDLKDFRLGIYYFLKNRDYSAARQLILLGEQNEVRHKLNSNDLKQYQKLYKKYEGDSIFSDNSEFLENYKRIVRLIGDSFPDLGIEILLHDLSNPAKSLCAIENNITGRKIESGATNLVLDLKTRKMQSLDKLNYELNIGARKFKCTTIPIFRKDLGLVAAICINVDVNYLQEKVMADLKYVEEFFRIFCKTEMQLNENILSKDEYRLALEGKRHWQDRTI</sequence>
<proteinExistence type="predicted"/>
<dbReference type="InterPro" id="IPR013559">
    <property type="entry name" value="YheO"/>
</dbReference>
<dbReference type="InterPro" id="IPR039446">
    <property type="entry name" value="DauR-like"/>
</dbReference>
<evidence type="ECO:0000313" key="4">
    <source>
        <dbReference type="Proteomes" id="UP000244174"/>
    </source>
</evidence>
<keyword evidence="1" id="KW-0812">Transmembrane</keyword>
<name>A0A2T6AI70_9FLAO</name>
<keyword evidence="4" id="KW-1185">Reference proteome</keyword>
<dbReference type="Pfam" id="PF08348">
    <property type="entry name" value="PAS_6"/>
    <property type="match status" value="1"/>
</dbReference>
<feature type="transmembrane region" description="Helical" evidence="1">
    <location>
        <begin position="6"/>
        <end position="27"/>
    </location>
</feature>
<comment type="caution">
    <text evidence="3">The sequence shown here is derived from an EMBL/GenBank/DDBJ whole genome shotgun (WGS) entry which is preliminary data.</text>
</comment>
<protein>
    <submittedName>
        <fullName evidence="3">YheO-like PAS domain-containing protein</fullName>
    </submittedName>
</protein>
<keyword evidence="1" id="KW-0472">Membrane</keyword>
<reference evidence="3 4" key="1">
    <citation type="submission" date="2018-04" db="EMBL/GenBank/DDBJ databases">
        <title>Genomic Encyclopedia of Archaeal and Bacterial Type Strains, Phase II (KMG-II): from individual species to whole genera.</title>
        <authorList>
            <person name="Goeker M."/>
        </authorList>
    </citation>
    <scope>NUCLEOTIDE SEQUENCE [LARGE SCALE GENOMIC DNA]</scope>
    <source>
        <strain evidence="3 4">DSM 23082</strain>
    </source>
</reference>
<dbReference type="Proteomes" id="UP000244174">
    <property type="component" value="Unassembled WGS sequence"/>
</dbReference>
<dbReference type="PANTHER" id="PTHR35568:SF1">
    <property type="entry name" value="TRANSCRIPTIONAL REGULATOR DAUR"/>
    <property type="match status" value="1"/>
</dbReference>
<dbReference type="OrthoDB" id="9796595at2"/>